<feature type="domain" description="Thiamine pyrophosphate enzyme N-terminal TPP-binding" evidence="9">
    <location>
        <begin position="1"/>
        <end position="103"/>
    </location>
</feature>
<evidence type="ECO:0000256" key="1">
    <source>
        <dbReference type="ARBA" id="ARBA00022545"/>
    </source>
</evidence>
<evidence type="ECO:0000256" key="3">
    <source>
        <dbReference type="ARBA" id="ARBA00023239"/>
    </source>
</evidence>
<gene>
    <name evidence="10" type="primary">comD</name>
    <name evidence="10" type="ORF">DPC56_02045</name>
</gene>
<dbReference type="RefSeq" id="WP_112093413.1">
    <property type="nucleotide sequence ID" value="NZ_QLOE01000002.1"/>
</dbReference>
<evidence type="ECO:0000256" key="8">
    <source>
        <dbReference type="ARBA" id="ARBA00048551"/>
    </source>
</evidence>
<evidence type="ECO:0000256" key="7">
    <source>
        <dbReference type="ARBA" id="ARBA00038875"/>
    </source>
</evidence>
<dbReference type="PANTHER" id="PTHR42818">
    <property type="entry name" value="SULFOPYRUVATE DECARBOXYLASE SUBUNIT ALPHA"/>
    <property type="match status" value="1"/>
</dbReference>
<dbReference type="GO" id="GO:0019295">
    <property type="term" value="P:coenzyme M biosynthetic process"/>
    <property type="evidence" value="ECO:0007669"/>
    <property type="project" value="UniProtKB-KW"/>
</dbReference>
<reference evidence="10 11" key="1">
    <citation type="submission" date="2018-06" db="EMBL/GenBank/DDBJ databases">
        <title>Draft genome sequence of hyperthermophilic methanogen Methanothermobacter tenebrarum sp. MCM-B 1447.</title>
        <authorList>
            <person name="Pore S.D."/>
            <person name="Dagar S."/>
            <person name="Dhakephalkar P.K."/>
        </authorList>
    </citation>
    <scope>NUCLEOTIDE SEQUENCE [LARGE SCALE GENOMIC DNA]</scope>
    <source>
        <strain evidence="10 11">MCM B 1447</strain>
    </source>
</reference>
<dbReference type="Pfam" id="PF02776">
    <property type="entry name" value="TPP_enzyme_N"/>
    <property type="match status" value="1"/>
</dbReference>
<dbReference type="GO" id="GO:0050545">
    <property type="term" value="F:sulfopyruvate decarboxylase activity"/>
    <property type="evidence" value="ECO:0007669"/>
    <property type="project" value="UniProtKB-EC"/>
</dbReference>
<comment type="caution">
    <text evidence="10">The sequence shown here is derived from an EMBL/GenBank/DDBJ whole genome shotgun (WGS) entry which is preliminary data.</text>
</comment>
<evidence type="ECO:0000313" key="11">
    <source>
        <dbReference type="Proteomes" id="UP000249782"/>
    </source>
</evidence>
<dbReference type="EC" id="4.1.1.79" evidence="7"/>
<dbReference type="AlphaFoldDB" id="A0A328PDX6"/>
<dbReference type="NCBIfam" id="TIGR03845">
    <property type="entry name" value="sulfopyru_alph"/>
    <property type="match status" value="1"/>
</dbReference>
<evidence type="ECO:0000256" key="5">
    <source>
        <dbReference type="ARBA" id="ARBA00037914"/>
    </source>
</evidence>
<comment type="function">
    <text evidence="4">Involved in the biosynthesis of the coenzyme M (2-mercaptoethanesulfonic acid). Catalyzes the decarboxylation of sulfopyruvate to sulfoacetaldehyde.</text>
</comment>
<dbReference type="InterPro" id="IPR022502">
    <property type="entry name" value="Sulfopyruvate_deCO2ase_alpha"/>
</dbReference>
<accession>A0A328PDX6</accession>
<dbReference type="SUPFAM" id="SSF52518">
    <property type="entry name" value="Thiamin diphosphate-binding fold (THDP-binding)"/>
    <property type="match status" value="1"/>
</dbReference>
<evidence type="ECO:0000313" key="10">
    <source>
        <dbReference type="EMBL" id="RAO79583.1"/>
    </source>
</evidence>
<dbReference type="Proteomes" id="UP000249782">
    <property type="component" value="Unassembled WGS sequence"/>
</dbReference>
<evidence type="ECO:0000256" key="2">
    <source>
        <dbReference type="ARBA" id="ARBA00022793"/>
    </source>
</evidence>
<keyword evidence="10" id="KW-0670">Pyruvate</keyword>
<evidence type="ECO:0000256" key="6">
    <source>
        <dbReference type="ARBA" id="ARBA00038733"/>
    </source>
</evidence>
<keyword evidence="3 10" id="KW-0456">Lyase</keyword>
<keyword evidence="1" id="KW-0174">Coenzyme M biosynthesis</keyword>
<evidence type="ECO:0000256" key="4">
    <source>
        <dbReference type="ARBA" id="ARBA00037396"/>
    </source>
</evidence>
<organism evidence="10 11">
    <name type="scientific">Methanothermobacter tenebrarum</name>
    <dbReference type="NCBI Taxonomy" id="680118"/>
    <lineage>
        <taxon>Archaea</taxon>
        <taxon>Methanobacteriati</taxon>
        <taxon>Methanobacteriota</taxon>
        <taxon>Methanomada group</taxon>
        <taxon>Methanobacteria</taxon>
        <taxon>Methanobacteriales</taxon>
        <taxon>Methanobacteriaceae</taxon>
        <taxon>Methanothermobacter</taxon>
    </lineage>
</organism>
<dbReference type="PANTHER" id="PTHR42818:SF1">
    <property type="entry name" value="SULFOPYRUVATE DECARBOXYLASE"/>
    <property type="match status" value="1"/>
</dbReference>
<name>A0A328PDX6_9EURY</name>
<dbReference type="InterPro" id="IPR029061">
    <property type="entry name" value="THDP-binding"/>
</dbReference>
<comment type="pathway">
    <text evidence="5">Cofactor biosynthesis; coenzyme M biosynthesis; sulfoacetaldehyde from phosphoenolpyruvate and sulfite: step 4/4.</text>
</comment>
<dbReference type="CDD" id="cd07035">
    <property type="entry name" value="TPP_PYR_POX_like"/>
    <property type="match status" value="1"/>
</dbReference>
<proteinExistence type="predicted"/>
<comment type="subunit">
    <text evidence="6">Heterododecamer composed of 6 subunits alpha and 6 subunits beta.</text>
</comment>
<dbReference type="InterPro" id="IPR012001">
    <property type="entry name" value="Thiamin_PyroP_enz_TPP-bd_dom"/>
</dbReference>
<dbReference type="Gene3D" id="3.40.50.970">
    <property type="match status" value="1"/>
</dbReference>
<evidence type="ECO:0000259" key="9">
    <source>
        <dbReference type="Pfam" id="PF02776"/>
    </source>
</evidence>
<keyword evidence="11" id="KW-1185">Reference proteome</keyword>
<keyword evidence="2" id="KW-0210">Decarboxylase</keyword>
<comment type="catalytic activity">
    <reaction evidence="8">
        <text>3-sulfopyruvate + H(+) = sulfoacetaldehyde + CO2</text>
        <dbReference type="Rhea" id="RHEA:20948"/>
        <dbReference type="ChEBI" id="CHEBI:15378"/>
        <dbReference type="ChEBI" id="CHEBI:16526"/>
        <dbReference type="ChEBI" id="CHEBI:57940"/>
        <dbReference type="ChEBI" id="CHEBI:58246"/>
        <dbReference type="EC" id="4.1.1.79"/>
    </reaction>
</comment>
<sequence length="163" mass="18111">MDSSKAIYKALKDNNINFIVSVPCINLARVLEMIDQDKEIKHVPVTREEEGFGIAAGAYMAGEDTAILMQNSGLGNSINVIASLYKLYKIPILMIISHRGTRGEFMKAQIPMGEATPLLLEALKIPYHVPSTPEEAYNDIKSAWKLAKAKKYPTAILLEVSFW</sequence>
<dbReference type="InterPro" id="IPR051818">
    <property type="entry name" value="TPP_dependent_decarboxylase"/>
</dbReference>
<dbReference type="OrthoDB" id="53192at2157"/>
<protein>
    <recommendedName>
        <fullName evidence="7">sulfopyruvate decarboxylase</fullName>
        <ecNumber evidence="7">4.1.1.79</ecNumber>
    </recommendedName>
</protein>
<dbReference type="EMBL" id="QLOE01000002">
    <property type="protein sequence ID" value="RAO79583.1"/>
    <property type="molecule type" value="Genomic_DNA"/>
</dbReference>
<dbReference type="GO" id="GO:0030976">
    <property type="term" value="F:thiamine pyrophosphate binding"/>
    <property type="evidence" value="ECO:0007669"/>
    <property type="project" value="InterPro"/>
</dbReference>